<accession>A0A0C2N297</accession>
<evidence type="ECO:0000313" key="2">
    <source>
        <dbReference type="EMBL" id="KII70495.1"/>
    </source>
</evidence>
<dbReference type="EMBL" id="JWZT01002055">
    <property type="protein sequence ID" value="KII70495.1"/>
    <property type="molecule type" value="Genomic_DNA"/>
</dbReference>
<evidence type="ECO:0000256" key="1">
    <source>
        <dbReference type="SAM" id="MobiDB-lite"/>
    </source>
</evidence>
<comment type="caution">
    <text evidence="2">The sequence shown here is derived from an EMBL/GenBank/DDBJ whole genome shotgun (WGS) entry which is preliminary data.</text>
</comment>
<protein>
    <submittedName>
        <fullName evidence="2">Uncharacterized protein</fullName>
    </submittedName>
</protein>
<organism evidence="2 3">
    <name type="scientific">Thelohanellus kitauei</name>
    <name type="common">Myxosporean</name>
    <dbReference type="NCBI Taxonomy" id="669202"/>
    <lineage>
        <taxon>Eukaryota</taxon>
        <taxon>Metazoa</taxon>
        <taxon>Cnidaria</taxon>
        <taxon>Myxozoa</taxon>
        <taxon>Myxosporea</taxon>
        <taxon>Bivalvulida</taxon>
        <taxon>Platysporina</taxon>
        <taxon>Myxobolidae</taxon>
        <taxon>Thelohanellus</taxon>
    </lineage>
</organism>
<sequence>MKHLIKVIVTMEFQYSNVTSHSFRDQYDRQKGIFVHGECFVGSKDVSSKRIMIFQAEYGAQLGQLKLEVLKPAPVHFCTDFPSTATATVSTYGRVVLRLGTFLQAVKVVQDSHLLNTHPHPQPTRATIPSLHSFAGK</sequence>
<keyword evidence="3" id="KW-1185">Reference proteome</keyword>
<dbReference type="AlphaFoldDB" id="A0A0C2N297"/>
<name>A0A0C2N297_THEKT</name>
<reference evidence="2 3" key="1">
    <citation type="journal article" date="2014" name="Genome Biol. Evol.">
        <title>The genome of the myxosporean Thelohanellus kitauei shows adaptations to nutrient acquisition within its fish host.</title>
        <authorList>
            <person name="Yang Y."/>
            <person name="Xiong J."/>
            <person name="Zhou Z."/>
            <person name="Huo F."/>
            <person name="Miao W."/>
            <person name="Ran C."/>
            <person name="Liu Y."/>
            <person name="Zhang J."/>
            <person name="Feng J."/>
            <person name="Wang M."/>
            <person name="Wang M."/>
            <person name="Wang L."/>
            <person name="Yao B."/>
        </authorList>
    </citation>
    <scope>NUCLEOTIDE SEQUENCE [LARGE SCALE GENOMIC DNA]</scope>
    <source>
        <strain evidence="2">Wuqing</strain>
    </source>
</reference>
<dbReference type="Proteomes" id="UP000031668">
    <property type="component" value="Unassembled WGS sequence"/>
</dbReference>
<gene>
    <name evidence="2" type="ORF">RF11_11831</name>
</gene>
<feature type="region of interest" description="Disordered" evidence="1">
    <location>
        <begin position="115"/>
        <end position="137"/>
    </location>
</feature>
<proteinExistence type="predicted"/>
<evidence type="ECO:0000313" key="3">
    <source>
        <dbReference type="Proteomes" id="UP000031668"/>
    </source>
</evidence>